<dbReference type="CDD" id="cd16016">
    <property type="entry name" value="AP-SPAP"/>
    <property type="match status" value="1"/>
</dbReference>
<dbReference type="Gene3D" id="3.40.720.10">
    <property type="entry name" value="Alkaline Phosphatase, subunit A"/>
    <property type="match status" value="2"/>
</dbReference>
<gene>
    <name evidence="6" type="ORF">HMPREF1860_00616</name>
</gene>
<dbReference type="PATRIC" id="fig|419005.5.peg.616"/>
<dbReference type="InterPro" id="IPR017850">
    <property type="entry name" value="Alkaline_phosphatase_core_sf"/>
</dbReference>
<dbReference type="EMBL" id="LSDL01000025">
    <property type="protein sequence ID" value="KXB79618.1"/>
    <property type="molecule type" value="Genomic_DNA"/>
</dbReference>
<dbReference type="PANTHER" id="PTHR10151">
    <property type="entry name" value="ECTONUCLEOTIDE PYROPHOSPHATASE/PHOSPHODIESTERASE"/>
    <property type="match status" value="1"/>
</dbReference>
<dbReference type="GO" id="GO:0004035">
    <property type="term" value="F:alkaline phosphatase activity"/>
    <property type="evidence" value="ECO:0007669"/>
    <property type="project" value="InterPro"/>
</dbReference>
<keyword evidence="3" id="KW-0732">Signal</keyword>
<sequence length="520" mass="58297">MVTNRSYITKNFSKFASQLITKIMKKIFTILLFGLILQTNVFASKVQRPKLVIGLVVDQMRWDYLYYYYTDYCNNGLRRLLDNGYSFANTQISYSPAVTAVGHSSIFTGTVPAIHGIAGNYFWQKDKLVYCCEDDNVQGVGSTGKEGKMSPQRMLTTTIGDELRVSTDFRSRVFGVSLKDRAAILPAGHSANAAFWWGTKAGHFISSTYYMGKLPEWLIAFNATHSKPSGYDIKTSTEGVTMTFDMAKAVINNYRLGSNGATDMLTVSVSSTDAIGHKYSTRGKENKQVYMQLDKDIADFLTYLDKNIGSGNYLIFLTADHGAAHNFNYLRENKIPAGGWDWETSTKKLNTHLKTKFGVAPVMGEDNYQFFLNDSIIAKAGLKKEDVIDESVEFLKHDSLIMYAFDYNKLAQITMPTVLKERLVNGYFRDRSGEIGIVTRPQVFGAKDVPSYRGTQHGQPFPYDTHIPFLLYGYNIPQGEDTEAIGIEDIAPTICALLHIQMPDGCLGKPRTLKHQKAIK</sequence>
<dbReference type="AlphaFoldDB" id="A0A134BI65"/>
<organism evidence="6">
    <name type="scientific">Prevotella amnii</name>
    <dbReference type="NCBI Taxonomy" id="419005"/>
    <lineage>
        <taxon>Bacteria</taxon>
        <taxon>Pseudomonadati</taxon>
        <taxon>Bacteroidota</taxon>
        <taxon>Bacteroidia</taxon>
        <taxon>Bacteroidales</taxon>
        <taxon>Prevotellaceae</taxon>
        <taxon>Prevotella</taxon>
    </lineage>
</organism>
<comment type="caution">
    <text evidence="6">The sequence shown here is derived from an EMBL/GenBank/DDBJ whole genome shotgun (WGS) entry which is preliminary data.</text>
</comment>
<evidence type="ECO:0000256" key="4">
    <source>
        <dbReference type="PIRSR" id="PIRSR031924-50"/>
    </source>
</evidence>
<evidence type="ECO:0000313" key="6">
    <source>
        <dbReference type="EMBL" id="KXB79618.1"/>
    </source>
</evidence>
<reference evidence="6 7" key="1">
    <citation type="submission" date="2016-01" db="EMBL/GenBank/DDBJ databases">
        <authorList>
            <person name="Oliw E.H."/>
        </authorList>
    </citation>
    <scope>NUCLEOTIDE SEQUENCE [LARGE SCALE GENOMIC DNA]</scope>
    <source>
        <strain evidence="6 7">DNF00307</strain>
    </source>
</reference>
<dbReference type="SUPFAM" id="SSF53649">
    <property type="entry name" value="Alkaline phosphatase-like"/>
    <property type="match status" value="1"/>
</dbReference>
<dbReference type="STRING" id="419005.HMPREF1860_00616"/>
<dbReference type="InterPro" id="IPR002591">
    <property type="entry name" value="Phosphodiest/P_Trfase"/>
</dbReference>
<evidence type="ECO:0000256" key="5">
    <source>
        <dbReference type="PIRSR" id="PIRSR031924-51"/>
    </source>
</evidence>
<dbReference type="PANTHER" id="PTHR10151:SF120">
    <property type="entry name" value="BIS(5'-ADENOSYL)-TRIPHOSPHATASE"/>
    <property type="match status" value="1"/>
</dbReference>
<feature type="binding site" evidence="5">
    <location>
        <begin position="179"/>
        <end position="181"/>
    </location>
    <ligand>
        <name>substrate</name>
    </ligand>
</feature>
<dbReference type="InterPro" id="IPR026263">
    <property type="entry name" value="Alkaline_phosphatase_prok"/>
</dbReference>
<evidence type="ECO:0000256" key="1">
    <source>
        <dbReference type="ARBA" id="ARBA00022553"/>
    </source>
</evidence>
<evidence type="ECO:0000256" key="2">
    <source>
        <dbReference type="ARBA" id="ARBA00022723"/>
    </source>
</evidence>
<protein>
    <submittedName>
        <fullName evidence="6">Type I phosphodiesterase / nucleotide pyrophosphatase</fullName>
    </submittedName>
</protein>
<accession>A0A134BI65</accession>
<feature type="active site" description="Phosphothreonine intermediate" evidence="4">
    <location>
        <position position="99"/>
    </location>
</feature>
<name>A0A134BI65_9BACT</name>
<dbReference type="PIRSF" id="PIRSF031924">
    <property type="entry name" value="Pi-irrepressible_AP"/>
    <property type="match status" value="1"/>
</dbReference>
<feature type="binding site" evidence="5">
    <location>
        <position position="120"/>
    </location>
    <ligand>
        <name>substrate</name>
    </ligand>
</feature>
<evidence type="ECO:0000313" key="7">
    <source>
        <dbReference type="Proteomes" id="UP000070531"/>
    </source>
</evidence>
<keyword evidence="2" id="KW-0479">Metal-binding</keyword>
<evidence type="ECO:0000256" key="3">
    <source>
        <dbReference type="ARBA" id="ARBA00022729"/>
    </source>
</evidence>
<keyword evidence="1 4" id="KW-0597">Phosphoprotein</keyword>
<proteinExistence type="predicted"/>
<dbReference type="Proteomes" id="UP000070531">
    <property type="component" value="Unassembled WGS sequence"/>
</dbReference>
<dbReference type="GO" id="GO:0046872">
    <property type="term" value="F:metal ion binding"/>
    <property type="evidence" value="ECO:0007669"/>
    <property type="project" value="UniProtKB-KW"/>
</dbReference>
<dbReference type="Pfam" id="PF01663">
    <property type="entry name" value="Phosphodiest"/>
    <property type="match status" value="1"/>
</dbReference>